<sequence>MRNEDYVKYKDFFPLKPVFHGKGKRQFALSPAHVHPRFPDWNITHDRYHHRLDNLNYLMAITDTVHENYDFSNFNKTLKRLDRKSKKTPAWRSLEHWRLLTEQSFDGDSYPGSSARYFNTLKPDPNEYDHTYDLDKFRLKHPYYSSLYSDHHYHLVRISKRLYFNFDHVIIK</sequence>
<accession>A0A8H3QSZ4</accession>
<reference evidence="1" key="1">
    <citation type="submission" date="2019-10" db="EMBL/GenBank/DDBJ databases">
        <title>Conservation and host-specific expression of non-tandemly repeated heterogenous ribosome RNA gene in arbuscular mycorrhizal fungi.</title>
        <authorList>
            <person name="Maeda T."/>
            <person name="Kobayashi Y."/>
            <person name="Nakagawa T."/>
            <person name="Ezawa T."/>
            <person name="Yamaguchi K."/>
            <person name="Bino T."/>
            <person name="Nishimoto Y."/>
            <person name="Shigenobu S."/>
            <person name="Kawaguchi M."/>
        </authorList>
    </citation>
    <scope>NUCLEOTIDE SEQUENCE</scope>
    <source>
        <strain evidence="1">HR1</strain>
    </source>
</reference>
<proteinExistence type="predicted"/>
<dbReference type="EMBL" id="BLAL01000194">
    <property type="protein sequence ID" value="GES90307.1"/>
    <property type="molecule type" value="Genomic_DNA"/>
</dbReference>
<comment type="caution">
    <text evidence="1">The sequence shown here is derived from an EMBL/GenBank/DDBJ whole genome shotgun (WGS) entry which is preliminary data.</text>
</comment>
<gene>
    <name evidence="1" type="ORF">RCL2_001716500</name>
</gene>
<dbReference type="Proteomes" id="UP000615446">
    <property type="component" value="Unassembled WGS sequence"/>
</dbReference>
<organism evidence="1 2">
    <name type="scientific">Rhizophagus clarus</name>
    <dbReference type="NCBI Taxonomy" id="94130"/>
    <lineage>
        <taxon>Eukaryota</taxon>
        <taxon>Fungi</taxon>
        <taxon>Fungi incertae sedis</taxon>
        <taxon>Mucoromycota</taxon>
        <taxon>Glomeromycotina</taxon>
        <taxon>Glomeromycetes</taxon>
        <taxon>Glomerales</taxon>
        <taxon>Glomeraceae</taxon>
        <taxon>Rhizophagus</taxon>
    </lineage>
</organism>
<dbReference type="AlphaFoldDB" id="A0A8H3QSZ4"/>
<evidence type="ECO:0000313" key="2">
    <source>
        <dbReference type="Proteomes" id="UP000615446"/>
    </source>
</evidence>
<protein>
    <submittedName>
        <fullName evidence="1">Uncharacterized protein</fullName>
    </submittedName>
</protein>
<evidence type="ECO:0000313" key="1">
    <source>
        <dbReference type="EMBL" id="GES90307.1"/>
    </source>
</evidence>
<name>A0A8H3QSZ4_9GLOM</name>